<evidence type="ECO:0000256" key="3">
    <source>
        <dbReference type="ARBA" id="ARBA00022989"/>
    </source>
</evidence>
<evidence type="ECO:0000256" key="2">
    <source>
        <dbReference type="ARBA" id="ARBA00022692"/>
    </source>
</evidence>
<dbReference type="EMBL" id="JAMWBK010000007">
    <property type="protein sequence ID" value="KAJ8903456.1"/>
    <property type="molecule type" value="Genomic_DNA"/>
</dbReference>
<evidence type="ECO:0000313" key="10">
    <source>
        <dbReference type="Proteomes" id="UP001157974"/>
    </source>
</evidence>
<comment type="subcellular location">
    <subcellularLocation>
        <location evidence="1">Membrane</location>
        <topology evidence="1">Single-pass membrane protein</topology>
    </subcellularLocation>
</comment>
<keyword evidence="3 6" id="KW-1133">Transmembrane helix</keyword>
<comment type="caution">
    <text evidence="9">The sequence shown here is derived from an EMBL/GenBank/DDBJ whole genome shotgun (WGS) entry which is preliminary data.</text>
</comment>
<keyword evidence="10" id="KW-1185">Reference proteome</keyword>
<reference evidence="9 10" key="1">
    <citation type="journal article" date="2023" name="Nat. Commun.">
        <title>Origin of minicircular mitochondrial genomes in red algae.</title>
        <authorList>
            <person name="Lee Y."/>
            <person name="Cho C.H."/>
            <person name="Lee Y.M."/>
            <person name="Park S.I."/>
            <person name="Yang J.H."/>
            <person name="West J.A."/>
            <person name="Bhattacharya D."/>
            <person name="Yoon H.S."/>
        </authorList>
    </citation>
    <scope>NUCLEOTIDE SEQUENCE [LARGE SCALE GENOMIC DNA]</scope>
    <source>
        <strain evidence="9 10">CCMP1338</strain>
        <tissue evidence="9">Whole cell</tissue>
    </source>
</reference>
<evidence type="ECO:0000313" key="9">
    <source>
        <dbReference type="EMBL" id="KAJ8903456.1"/>
    </source>
</evidence>
<evidence type="ECO:0000259" key="8">
    <source>
        <dbReference type="Pfam" id="PF20520"/>
    </source>
</evidence>
<feature type="transmembrane region" description="Helical" evidence="6">
    <location>
        <begin position="62"/>
        <end position="88"/>
    </location>
</feature>
<protein>
    <recommendedName>
        <fullName evidence="8">V-type proton ATPase subunit S1/VOA1 transmembrane domain-containing protein</fullName>
    </recommendedName>
</protein>
<evidence type="ECO:0000256" key="5">
    <source>
        <dbReference type="SAM" id="MobiDB-lite"/>
    </source>
</evidence>
<feature type="signal peptide" evidence="7">
    <location>
        <begin position="1"/>
        <end position="19"/>
    </location>
</feature>
<dbReference type="GO" id="GO:0016020">
    <property type="term" value="C:membrane"/>
    <property type="evidence" value="ECO:0007669"/>
    <property type="project" value="UniProtKB-SubCell"/>
</dbReference>
<accession>A0AAV8ULP0</accession>
<keyword evidence="4 6" id="KW-0472">Membrane</keyword>
<sequence>MRSWLVLGVVLCLGALAIGQDAAVDYGESGYLDTDLGKEEPVDEASAGESAADDNPMRPPPIAAGGLTALLAGALLLLIFLVGFSALFNIQTPQKFDVPDKDVKGKMQ</sequence>
<organism evidence="9 10">
    <name type="scientific">Rhodosorus marinus</name>
    <dbReference type="NCBI Taxonomy" id="101924"/>
    <lineage>
        <taxon>Eukaryota</taxon>
        <taxon>Rhodophyta</taxon>
        <taxon>Stylonematophyceae</taxon>
        <taxon>Stylonematales</taxon>
        <taxon>Stylonemataceae</taxon>
        <taxon>Rhodosorus</taxon>
    </lineage>
</organism>
<dbReference type="AlphaFoldDB" id="A0AAV8ULP0"/>
<feature type="domain" description="V-type proton ATPase subunit S1/VOA1 transmembrane" evidence="8">
    <location>
        <begin position="66"/>
        <end position="97"/>
    </location>
</feature>
<dbReference type="Proteomes" id="UP001157974">
    <property type="component" value="Unassembled WGS sequence"/>
</dbReference>
<dbReference type="InterPro" id="IPR046756">
    <property type="entry name" value="VAS1/VOA1_TM"/>
</dbReference>
<feature type="region of interest" description="Disordered" evidence="5">
    <location>
        <begin position="34"/>
        <end position="59"/>
    </location>
</feature>
<gene>
    <name evidence="9" type="ORF">NDN08_004563</name>
</gene>
<evidence type="ECO:0000256" key="1">
    <source>
        <dbReference type="ARBA" id="ARBA00004167"/>
    </source>
</evidence>
<keyword evidence="7" id="KW-0732">Signal</keyword>
<dbReference type="Pfam" id="PF20520">
    <property type="entry name" value="Ac45-VOA1_TM"/>
    <property type="match status" value="1"/>
</dbReference>
<evidence type="ECO:0000256" key="7">
    <source>
        <dbReference type="SAM" id="SignalP"/>
    </source>
</evidence>
<feature type="chain" id="PRO_5044023898" description="V-type proton ATPase subunit S1/VOA1 transmembrane domain-containing protein" evidence="7">
    <location>
        <begin position="20"/>
        <end position="108"/>
    </location>
</feature>
<feature type="compositionally biased region" description="Low complexity" evidence="5">
    <location>
        <begin position="44"/>
        <end position="54"/>
    </location>
</feature>
<keyword evidence="2 6" id="KW-0812">Transmembrane</keyword>
<proteinExistence type="predicted"/>
<evidence type="ECO:0000256" key="6">
    <source>
        <dbReference type="SAM" id="Phobius"/>
    </source>
</evidence>
<evidence type="ECO:0000256" key="4">
    <source>
        <dbReference type="ARBA" id="ARBA00023136"/>
    </source>
</evidence>
<name>A0AAV8ULP0_9RHOD</name>